<dbReference type="InParanoid" id="A0A1E7F9R1"/>
<dbReference type="SUPFAM" id="SSF63712">
    <property type="entry name" value="Nicotinic receptor ligand binding domain-like"/>
    <property type="match status" value="1"/>
</dbReference>
<keyword evidence="5" id="KW-1185">Reference proteome</keyword>
<evidence type="ECO:0000313" key="4">
    <source>
        <dbReference type="EMBL" id="OEU14920.1"/>
    </source>
</evidence>
<dbReference type="CDD" id="cd18989">
    <property type="entry name" value="LGIC_ECD_cation"/>
    <property type="match status" value="1"/>
</dbReference>
<dbReference type="InterPro" id="IPR006201">
    <property type="entry name" value="Neur_channel"/>
</dbReference>
<dbReference type="AlphaFoldDB" id="A0A1E7F9R1"/>
<dbReference type="OrthoDB" id="192269at2759"/>
<keyword evidence="2" id="KW-0812">Transmembrane</keyword>
<reference evidence="4 5" key="1">
    <citation type="submission" date="2016-09" db="EMBL/GenBank/DDBJ databases">
        <title>Extensive genetic diversity and differential bi-allelic expression allows diatom success in the polar Southern Ocean.</title>
        <authorList>
            <consortium name="DOE Joint Genome Institute"/>
            <person name="Mock T."/>
            <person name="Otillar R.P."/>
            <person name="Strauss J."/>
            <person name="Dupont C."/>
            <person name="Frickenhaus S."/>
            <person name="Maumus F."/>
            <person name="Mcmullan M."/>
            <person name="Sanges R."/>
            <person name="Schmutz J."/>
            <person name="Toseland A."/>
            <person name="Valas R."/>
            <person name="Veluchamy A."/>
            <person name="Ward B.J."/>
            <person name="Allen A."/>
            <person name="Barry K."/>
            <person name="Falciatore A."/>
            <person name="Ferrante M."/>
            <person name="Fortunato A.E."/>
            <person name="Gloeckner G."/>
            <person name="Gruber A."/>
            <person name="Hipkin R."/>
            <person name="Janech M."/>
            <person name="Kroth P."/>
            <person name="Leese F."/>
            <person name="Lindquist E."/>
            <person name="Lyon B.R."/>
            <person name="Martin J."/>
            <person name="Mayer C."/>
            <person name="Parker M."/>
            <person name="Quesneville H."/>
            <person name="Raymond J."/>
            <person name="Uhlig C."/>
            <person name="Valentin K.U."/>
            <person name="Worden A.Z."/>
            <person name="Armbrust E.V."/>
            <person name="Bowler C."/>
            <person name="Green B."/>
            <person name="Moulton V."/>
            <person name="Van Oosterhout C."/>
            <person name="Grigoriev I."/>
        </authorList>
    </citation>
    <scope>NUCLEOTIDE SEQUENCE [LARGE SCALE GENOMIC DNA]</scope>
    <source>
        <strain evidence="4 5">CCMP1102</strain>
    </source>
</reference>
<dbReference type="PANTHER" id="PTHR18945">
    <property type="entry name" value="NEUROTRANSMITTER GATED ION CHANNEL"/>
    <property type="match status" value="1"/>
</dbReference>
<dbReference type="EMBL" id="KV784360">
    <property type="protein sequence ID" value="OEU14920.1"/>
    <property type="molecule type" value="Genomic_DNA"/>
</dbReference>
<dbReference type="InterPro" id="IPR006202">
    <property type="entry name" value="Neur_chan_lig-bd"/>
</dbReference>
<feature type="compositionally biased region" description="Polar residues" evidence="1">
    <location>
        <begin position="1"/>
        <end position="16"/>
    </location>
</feature>
<proteinExistence type="predicted"/>
<dbReference type="GO" id="GO:0004888">
    <property type="term" value="F:transmembrane signaling receptor activity"/>
    <property type="evidence" value="ECO:0007669"/>
    <property type="project" value="InterPro"/>
</dbReference>
<dbReference type="Proteomes" id="UP000095751">
    <property type="component" value="Unassembled WGS sequence"/>
</dbReference>
<feature type="transmembrane region" description="Helical" evidence="2">
    <location>
        <begin position="380"/>
        <end position="401"/>
    </location>
</feature>
<accession>A0A1E7F9R1</accession>
<gene>
    <name evidence="4" type="ORF">FRACYDRAFT_241478</name>
</gene>
<feature type="transmembrane region" description="Helical" evidence="2">
    <location>
        <begin position="488"/>
        <end position="509"/>
    </location>
</feature>
<evidence type="ECO:0000313" key="5">
    <source>
        <dbReference type="Proteomes" id="UP000095751"/>
    </source>
</evidence>
<keyword evidence="2" id="KW-1133">Transmembrane helix</keyword>
<dbReference type="Pfam" id="PF02931">
    <property type="entry name" value="Neur_chan_LBD"/>
    <property type="match status" value="1"/>
</dbReference>
<evidence type="ECO:0000256" key="2">
    <source>
        <dbReference type="SAM" id="Phobius"/>
    </source>
</evidence>
<feature type="transmembrane region" description="Helical" evidence="2">
    <location>
        <begin position="344"/>
        <end position="360"/>
    </location>
</feature>
<name>A0A1E7F9R1_9STRA</name>
<dbReference type="InterPro" id="IPR036734">
    <property type="entry name" value="Neur_chan_lig-bd_sf"/>
</dbReference>
<dbReference type="KEGG" id="fcy:FRACYDRAFT_241478"/>
<evidence type="ECO:0000259" key="3">
    <source>
        <dbReference type="Pfam" id="PF02931"/>
    </source>
</evidence>
<keyword evidence="2" id="KW-0472">Membrane</keyword>
<sequence>MSLPCQSTATTTMHNNSNKDYRTARTLQEEDDYDPCSLCQGVPISFDKRVPSSDGSDYQPTCNEVDLYFRYNFTTDTEEDYIDTIQNQAGADETINPYQSGISASCKSNYGYNFYFDLCCQPSIPKYECEQNIQQRVIDNGVYNTIVPPIISNNNGPLEVSVFLQFEALEHIEVEDGTATIFVSITLKWKDERLKWTVDDYDTCSNIINVWTGHDIETTSIWVPNFELLNRIEGVQEIEASKATVYSDGSVIWSMTGGLKAFCAFTGLANIPFDTMGCQMLFGSGSGRQTSIVYRLEFPDNVFFGAFDVTYNEWRPVPEMAKYGYTVNETLHFKYCDLRIGERLGFGMALALVVVAQQIVTSGLTPISNQRLWLDKFVGWSFYWVLFGVIQSVCIGFLYYIREDRMARKQHKRLTLMSPAARVSMMDKARAAAEEDAAADSAADRGSEEEKMMLTDSTLVEEIDVDVERRRGGCGDFFYTFSLRKMDIASLTFAVVTYTIFITVMLYLVRSTDVWLADEPKWFDESDQSYLQNNYDNYDPNSR</sequence>
<organism evidence="4 5">
    <name type="scientific">Fragilariopsis cylindrus CCMP1102</name>
    <dbReference type="NCBI Taxonomy" id="635003"/>
    <lineage>
        <taxon>Eukaryota</taxon>
        <taxon>Sar</taxon>
        <taxon>Stramenopiles</taxon>
        <taxon>Ochrophyta</taxon>
        <taxon>Bacillariophyta</taxon>
        <taxon>Bacillariophyceae</taxon>
        <taxon>Bacillariophycidae</taxon>
        <taxon>Bacillariales</taxon>
        <taxon>Bacillariaceae</taxon>
        <taxon>Fragilariopsis</taxon>
    </lineage>
</organism>
<feature type="region of interest" description="Disordered" evidence="1">
    <location>
        <begin position="1"/>
        <end position="21"/>
    </location>
</feature>
<feature type="domain" description="Neurotransmitter-gated ion-channel ligand-binding" evidence="3">
    <location>
        <begin position="131"/>
        <end position="297"/>
    </location>
</feature>
<dbReference type="GO" id="GO:0016020">
    <property type="term" value="C:membrane"/>
    <property type="evidence" value="ECO:0007669"/>
    <property type="project" value="InterPro"/>
</dbReference>
<protein>
    <submittedName>
        <fullName evidence="4">Nicotinic receptor ligand binding domain-like protein</fullName>
    </submittedName>
</protein>
<dbReference type="GO" id="GO:0005230">
    <property type="term" value="F:extracellular ligand-gated monoatomic ion channel activity"/>
    <property type="evidence" value="ECO:0007669"/>
    <property type="project" value="InterPro"/>
</dbReference>
<evidence type="ECO:0000256" key="1">
    <source>
        <dbReference type="SAM" id="MobiDB-lite"/>
    </source>
</evidence>
<dbReference type="Gene3D" id="2.70.170.10">
    <property type="entry name" value="Neurotransmitter-gated ion-channel ligand-binding domain"/>
    <property type="match status" value="1"/>
</dbReference>
<keyword evidence="4" id="KW-0675">Receptor</keyword>